<proteinExistence type="predicted"/>
<feature type="compositionally biased region" description="Basic and acidic residues" evidence="1">
    <location>
        <begin position="1"/>
        <end position="11"/>
    </location>
</feature>
<dbReference type="AlphaFoldDB" id="A0AAU8CMN9"/>
<sequence length="104" mass="11297">MTKNGDRDAELLRTTGTNTVHERRKANLDTEDMTDPKEVWKEGETTPSADRGGRAATAGSGRVADAGDLDKAQPSPYSTETQADAVARQTDRKDEPPSIEKPKQ</sequence>
<accession>A0AAU8CMN9</accession>
<feature type="compositionally biased region" description="Low complexity" evidence="1">
    <location>
        <begin position="54"/>
        <end position="64"/>
    </location>
</feature>
<evidence type="ECO:0000256" key="1">
    <source>
        <dbReference type="SAM" id="MobiDB-lite"/>
    </source>
</evidence>
<gene>
    <name evidence="2" type="ORF">ABVK50_23020</name>
</gene>
<organism evidence="2">
    <name type="scientific">Mesorhizobium sp. WSM2240</name>
    <dbReference type="NCBI Taxonomy" id="3228851"/>
    <lineage>
        <taxon>Bacteria</taxon>
        <taxon>Pseudomonadati</taxon>
        <taxon>Pseudomonadota</taxon>
        <taxon>Alphaproteobacteria</taxon>
        <taxon>Hyphomicrobiales</taxon>
        <taxon>Phyllobacteriaceae</taxon>
        <taxon>Mesorhizobium</taxon>
    </lineage>
</organism>
<name>A0AAU8CMN9_9HYPH</name>
<protein>
    <submittedName>
        <fullName evidence="2">Uncharacterized protein</fullName>
    </submittedName>
</protein>
<feature type="region of interest" description="Disordered" evidence="1">
    <location>
        <begin position="1"/>
        <end position="104"/>
    </location>
</feature>
<evidence type="ECO:0000313" key="2">
    <source>
        <dbReference type="EMBL" id="XCG48088.1"/>
    </source>
</evidence>
<reference evidence="2" key="1">
    <citation type="submission" date="2024-06" db="EMBL/GenBank/DDBJ databases">
        <title>Mesorhizobium karijinii sp. nov., a symbiont of the iconic Swainsona formosa from arid Australia.</title>
        <authorList>
            <person name="Hill Y.J."/>
            <person name="Watkin E.L.J."/>
            <person name="O'Hara G.W."/>
            <person name="Terpolilli J."/>
            <person name="Tye M.L."/>
            <person name="Kohlmeier M.G."/>
        </authorList>
    </citation>
    <scope>NUCLEOTIDE SEQUENCE</scope>
    <source>
        <strain evidence="2">WSM2240</strain>
    </source>
</reference>
<dbReference type="RefSeq" id="WP_353644376.1">
    <property type="nucleotide sequence ID" value="NZ_CP159253.1"/>
</dbReference>
<feature type="compositionally biased region" description="Basic and acidic residues" evidence="1">
    <location>
        <begin position="89"/>
        <end position="104"/>
    </location>
</feature>
<dbReference type="EMBL" id="CP159253">
    <property type="protein sequence ID" value="XCG48088.1"/>
    <property type="molecule type" value="Genomic_DNA"/>
</dbReference>
<feature type="compositionally biased region" description="Basic and acidic residues" evidence="1">
    <location>
        <begin position="34"/>
        <end position="44"/>
    </location>
</feature>